<dbReference type="OrthoDB" id="6421628at2759"/>
<dbReference type="EMBL" id="NCKU01004646">
    <property type="protein sequence ID" value="RWS05665.1"/>
    <property type="molecule type" value="Genomic_DNA"/>
</dbReference>
<sequence length="172" mass="20114">MMQMEEENRIELQKVVDMSMRFVVTLKKRFPLKAIPEEKFICTRAAEYVQTGREPLIALMRDKPKFNDIAVLLLAKGVLHRNKDDNEQAEKSFQTILDNEEQIENDIYVAAHAVLEIGITYLKWHKYEQAKEWLEKAKLGYEKFVNESIANLRVTAALCQLEKKLQDKNSKN</sequence>
<protein>
    <submittedName>
        <fullName evidence="1">Uncharacterized protein</fullName>
    </submittedName>
</protein>
<proteinExistence type="predicted"/>
<dbReference type="InterPro" id="IPR019734">
    <property type="entry name" value="TPR_rpt"/>
</dbReference>
<dbReference type="PANTHER" id="PTHR31859:SF9">
    <property type="entry name" value="TETRATRICOPEPTIDE REPEAT PROTEIN 39B"/>
    <property type="match status" value="1"/>
</dbReference>
<dbReference type="PANTHER" id="PTHR31859">
    <property type="entry name" value="TETRATRICOPEPTIDE REPEAT PROTEIN 39 FAMILY MEMBER"/>
    <property type="match status" value="1"/>
</dbReference>
<keyword evidence="3" id="KW-1185">Reference proteome</keyword>
<reference evidence="1 3" key="1">
    <citation type="journal article" date="2018" name="Gigascience">
        <title>Genomes of trombidid mites reveal novel predicted allergens and laterally-transferred genes associated with secondary metabolism.</title>
        <authorList>
            <person name="Dong X."/>
            <person name="Chaisiri K."/>
            <person name="Xia D."/>
            <person name="Armstrong S.D."/>
            <person name="Fang Y."/>
            <person name="Donnelly M.J."/>
            <person name="Kadowaki T."/>
            <person name="McGarry J.W."/>
            <person name="Darby A.C."/>
            <person name="Makepeace B.L."/>
        </authorList>
    </citation>
    <scope>NUCLEOTIDE SEQUENCE [LARGE SCALE GENOMIC DNA]</scope>
    <source>
        <strain evidence="1">UoL-WK</strain>
    </source>
</reference>
<accession>A0A443QQL5</accession>
<dbReference type="InterPro" id="IPR011990">
    <property type="entry name" value="TPR-like_helical_dom_sf"/>
</dbReference>
<dbReference type="Pfam" id="PF13181">
    <property type="entry name" value="TPR_8"/>
    <property type="match status" value="1"/>
</dbReference>
<evidence type="ECO:0000313" key="3">
    <source>
        <dbReference type="Proteomes" id="UP000285301"/>
    </source>
</evidence>
<dbReference type="SUPFAM" id="SSF48452">
    <property type="entry name" value="TPR-like"/>
    <property type="match status" value="1"/>
</dbReference>
<dbReference type="Proteomes" id="UP000285301">
    <property type="component" value="Unassembled WGS sequence"/>
</dbReference>
<gene>
    <name evidence="2" type="ORF">B4U79_16289</name>
    <name evidence="1" type="ORF">B4U79_16346</name>
</gene>
<dbReference type="AlphaFoldDB" id="A0A443QQL5"/>
<reference evidence="1" key="2">
    <citation type="submission" date="2018-11" db="EMBL/GenBank/DDBJ databases">
        <title>Trombidioid mite genomics.</title>
        <authorList>
            <person name="Dong X."/>
        </authorList>
    </citation>
    <scope>NUCLEOTIDE SEQUENCE</scope>
    <source>
        <strain evidence="1">UoL-WK</strain>
    </source>
</reference>
<dbReference type="EMBL" id="NCKU01005034">
    <property type="protein sequence ID" value="RWS05091.1"/>
    <property type="molecule type" value="Genomic_DNA"/>
</dbReference>
<comment type="caution">
    <text evidence="1">The sequence shown here is derived from an EMBL/GenBank/DDBJ whole genome shotgun (WGS) entry which is preliminary data.</text>
</comment>
<name>A0A443QQL5_9ACAR</name>
<evidence type="ECO:0000313" key="1">
    <source>
        <dbReference type="EMBL" id="RWS05091.1"/>
    </source>
</evidence>
<organism evidence="1 3">
    <name type="scientific">Dinothrombium tinctorium</name>
    <dbReference type="NCBI Taxonomy" id="1965070"/>
    <lineage>
        <taxon>Eukaryota</taxon>
        <taxon>Metazoa</taxon>
        <taxon>Ecdysozoa</taxon>
        <taxon>Arthropoda</taxon>
        <taxon>Chelicerata</taxon>
        <taxon>Arachnida</taxon>
        <taxon>Acari</taxon>
        <taxon>Acariformes</taxon>
        <taxon>Trombidiformes</taxon>
        <taxon>Prostigmata</taxon>
        <taxon>Anystina</taxon>
        <taxon>Parasitengona</taxon>
        <taxon>Trombidioidea</taxon>
        <taxon>Trombidiidae</taxon>
        <taxon>Dinothrombium</taxon>
    </lineage>
</organism>
<dbReference type="Gene3D" id="1.25.40.10">
    <property type="entry name" value="Tetratricopeptide repeat domain"/>
    <property type="match status" value="1"/>
</dbReference>
<dbReference type="InterPro" id="IPR019412">
    <property type="entry name" value="IML2/TPR_39"/>
</dbReference>
<evidence type="ECO:0000313" key="2">
    <source>
        <dbReference type="EMBL" id="RWS05665.1"/>
    </source>
</evidence>